<keyword evidence="1" id="KW-0805">Transcription regulation</keyword>
<proteinExistence type="inferred from homology"/>
<comment type="caution">
    <text evidence="3">Lacks conserved residue(s) required for the propagation of feature annotation.</text>
</comment>
<accession>A0A1E5VX53</accession>
<evidence type="ECO:0000256" key="1">
    <source>
        <dbReference type="ARBA" id="ARBA00023015"/>
    </source>
</evidence>
<protein>
    <submittedName>
        <fullName evidence="4">Uncharacterized protein</fullName>
    </submittedName>
</protein>
<feature type="short sequence motif" description="VHIID" evidence="3">
    <location>
        <begin position="13"/>
        <end position="17"/>
    </location>
</feature>
<organism evidence="4 5">
    <name type="scientific">Dichanthelium oligosanthes</name>
    <dbReference type="NCBI Taxonomy" id="888268"/>
    <lineage>
        <taxon>Eukaryota</taxon>
        <taxon>Viridiplantae</taxon>
        <taxon>Streptophyta</taxon>
        <taxon>Embryophyta</taxon>
        <taxon>Tracheophyta</taxon>
        <taxon>Spermatophyta</taxon>
        <taxon>Magnoliopsida</taxon>
        <taxon>Liliopsida</taxon>
        <taxon>Poales</taxon>
        <taxon>Poaceae</taxon>
        <taxon>PACMAD clade</taxon>
        <taxon>Panicoideae</taxon>
        <taxon>Panicodae</taxon>
        <taxon>Paniceae</taxon>
        <taxon>Dichantheliinae</taxon>
        <taxon>Dichanthelium</taxon>
    </lineage>
</organism>
<evidence type="ECO:0000256" key="3">
    <source>
        <dbReference type="PROSITE-ProRule" id="PRU01191"/>
    </source>
</evidence>
<feature type="non-terminal residue" evidence="4">
    <location>
        <position position="140"/>
    </location>
</feature>
<comment type="caution">
    <text evidence="4">The sequence shown here is derived from an EMBL/GenBank/DDBJ whole genome shotgun (WGS) entry which is preliminary data.</text>
</comment>
<keyword evidence="2" id="KW-0804">Transcription</keyword>
<dbReference type="AlphaFoldDB" id="A0A1E5VX53"/>
<reference evidence="4 5" key="1">
    <citation type="submission" date="2016-09" db="EMBL/GenBank/DDBJ databases">
        <title>The draft genome of Dichanthelium oligosanthes: A C3 panicoid grass species.</title>
        <authorList>
            <person name="Studer A.J."/>
            <person name="Schnable J.C."/>
            <person name="Brutnell T.P."/>
        </authorList>
    </citation>
    <scope>NUCLEOTIDE SEQUENCE [LARGE SCALE GENOMIC DNA]</scope>
    <source>
        <strain evidence="5">cv. Kellogg 1175</strain>
        <tissue evidence="4">Leaf</tissue>
    </source>
</reference>
<dbReference type="Proteomes" id="UP000095767">
    <property type="component" value="Unassembled WGS sequence"/>
</dbReference>
<name>A0A1E5VX53_9POAL</name>
<keyword evidence="5" id="KW-1185">Reference proteome</keyword>
<dbReference type="OrthoDB" id="47276at2759"/>
<feature type="region of interest" description="Leucine repeat II (LRII)" evidence="3">
    <location>
        <begin position="63"/>
        <end position="95"/>
    </location>
</feature>
<evidence type="ECO:0000256" key="2">
    <source>
        <dbReference type="ARBA" id="ARBA00023163"/>
    </source>
</evidence>
<dbReference type="EMBL" id="LWDX02027097">
    <property type="protein sequence ID" value="OEL29673.1"/>
    <property type="molecule type" value="Genomic_DNA"/>
</dbReference>
<dbReference type="Pfam" id="PF03514">
    <property type="entry name" value="GRAS"/>
    <property type="match status" value="1"/>
</dbReference>
<dbReference type="InterPro" id="IPR005202">
    <property type="entry name" value="TF_GRAS"/>
</dbReference>
<evidence type="ECO:0000313" key="4">
    <source>
        <dbReference type="EMBL" id="OEL29673.1"/>
    </source>
</evidence>
<gene>
    <name evidence="4" type="ORF">BAE44_0009308</name>
</gene>
<dbReference type="STRING" id="888268.A0A1E5VX53"/>
<dbReference type="PANTHER" id="PTHR31636">
    <property type="entry name" value="OSJNBA0084A10.13 PROTEIN-RELATED"/>
    <property type="match status" value="1"/>
</dbReference>
<comment type="similarity">
    <text evidence="3">Belongs to the GRAS family.</text>
</comment>
<evidence type="ECO:0000313" key="5">
    <source>
        <dbReference type="Proteomes" id="UP000095767"/>
    </source>
</evidence>
<dbReference type="PROSITE" id="PS50985">
    <property type="entry name" value="GRAS"/>
    <property type="match status" value="1"/>
</dbReference>
<sequence>MTIMQAMVGKSKLHIVDYGMCFGFQWAGLLHLLASREGGVPEVKITAIDNPKPKICPAERIEEIECRLRKYAHEFGLPSFKFHTITRKWEEVCIKDLNTDADEVLIVNDLFNFSTLMDEGEHFDDPSPRDTVLDNIKKMR</sequence>